<keyword evidence="6 12" id="KW-0067">ATP-binding</keyword>
<dbReference type="GO" id="GO:0005524">
    <property type="term" value="F:ATP binding"/>
    <property type="evidence" value="ECO:0007669"/>
    <property type="project" value="UniProtKB-UniRule"/>
</dbReference>
<proteinExistence type="inferred from homology"/>
<dbReference type="GO" id="GO:0106162">
    <property type="term" value="F:mRNA N-acetyltransferase activity"/>
    <property type="evidence" value="ECO:0007669"/>
    <property type="project" value="RHEA"/>
</dbReference>
<protein>
    <recommendedName>
        <fullName evidence="12">tRNA(Met) cytidine acetyltransferase TmcA</fullName>
        <ecNumber evidence="12">2.3.1.193</ecNumber>
    </recommendedName>
</protein>
<dbReference type="HAMAP" id="MF_01886">
    <property type="entry name" value="tRNA_acetyltr_TmcA"/>
    <property type="match status" value="1"/>
</dbReference>
<dbReference type="InterPro" id="IPR000182">
    <property type="entry name" value="GNAT_dom"/>
</dbReference>
<comment type="catalytic activity">
    <reaction evidence="12">
        <text>cytidine(34) in elongator tRNA(Met) + acetyl-CoA + ATP + H2O = N(4)-acetylcytidine(34) in elongator tRNA(Met) + ADP + phosphate + CoA + H(+)</text>
        <dbReference type="Rhea" id="RHEA:43788"/>
        <dbReference type="Rhea" id="RHEA-COMP:10693"/>
        <dbReference type="Rhea" id="RHEA-COMP:10694"/>
        <dbReference type="ChEBI" id="CHEBI:15377"/>
        <dbReference type="ChEBI" id="CHEBI:15378"/>
        <dbReference type="ChEBI" id="CHEBI:30616"/>
        <dbReference type="ChEBI" id="CHEBI:43474"/>
        <dbReference type="ChEBI" id="CHEBI:57287"/>
        <dbReference type="ChEBI" id="CHEBI:57288"/>
        <dbReference type="ChEBI" id="CHEBI:74900"/>
        <dbReference type="ChEBI" id="CHEBI:82748"/>
        <dbReference type="ChEBI" id="CHEBI:456216"/>
        <dbReference type="EC" id="2.3.1.193"/>
    </reaction>
</comment>
<dbReference type="CDD" id="cd04301">
    <property type="entry name" value="NAT_SF"/>
    <property type="match status" value="1"/>
</dbReference>
<dbReference type="Gene3D" id="3.40.630.30">
    <property type="match status" value="1"/>
</dbReference>
<dbReference type="GO" id="GO:0002101">
    <property type="term" value="P:tRNA wobble cytosine modification"/>
    <property type="evidence" value="ECO:0007669"/>
    <property type="project" value="UniProtKB-UniRule"/>
</dbReference>
<dbReference type="EMBL" id="CP020477">
    <property type="protein sequence ID" value="ARM75698.1"/>
    <property type="molecule type" value="Genomic_DNA"/>
</dbReference>
<dbReference type="GeneID" id="41590526"/>
<dbReference type="GO" id="GO:0051392">
    <property type="term" value="F:tRNA cytidine N4-acetyltransferase activity"/>
    <property type="evidence" value="ECO:0007669"/>
    <property type="project" value="UniProtKB-UniRule"/>
</dbReference>
<feature type="binding site" evidence="12">
    <location>
        <position position="378"/>
    </location>
    <ligand>
        <name>ATP</name>
        <dbReference type="ChEBI" id="CHEBI:30616"/>
    </ligand>
</feature>
<dbReference type="PANTHER" id="PTHR10925:SF5">
    <property type="entry name" value="RNA CYTIDINE ACETYLTRANSFERASE"/>
    <property type="match status" value="1"/>
</dbReference>
<dbReference type="GO" id="GO:0000049">
    <property type="term" value="F:tRNA binding"/>
    <property type="evidence" value="ECO:0007669"/>
    <property type="project" value="UniProtKB-UniRule"/>
</dbReference>
<keyword evidence="2 12" id="KW-0820">tRNA-binding</keyword>
<dbReference type="Gene3D" id="3.40.50.300">
    <property type="entry name" value="P-loop containing nucleotide triphosphate hydrolases"/>
    <property type="match status" value="1"/>
</dbReference>
<dbReference type="GO" id="GO:1990883">
    <property type="term" value="F:18S rRNA cytidine N-acetyltransferase activity"/>
    <property type="evidence" value="ECO:0007669"/>
    <property type="project" value="TreeGrafter"/>
</dbReference>
<dbReference type="PROSITE" id="PS51186">
    <property type="entry name" value="GNAT"/>
    <property type="match status" value="1"/>
</dbReference>
<comment type="catalytic activity">
    <reaction evidence="9">
        <text>a cytidine in tRNA + acetyl-CoA + ATP + H2O = an N(4)-acetylcytidine in tRNA + ADP + phosphate + CoA + H(+)</text>
        <dbReference type="Rhea" id="RHEA:53876"/>
        <dbReference type="Rhea" id="RHEA-COMP:13670"/>
        <dbReference type="Rhea" id="RHEA-COMP:13671"/>
        <dbReference type="ChEBI" id="CHEBI:15377"/>
        <dbReference type="ChEBI" id="CHEBI:15378"/>
        <dbReference type="ChEBI" id="CHEBI:30616"/>
        <dbReference type="ChEBI" id="CHEBI:43474"/>
        <dbReference type="ChEBI" id="CHEBI:57287"/>
        <dbReference type="ChEBI" id="CHEBI:57288"/>
        <dbReference type="ChEBI" id="CHEBI:74900"/>
        <dbReference type="ChEBI" id="CHEBI:82748"/>
        <dbReference type="ChEBI" id="CHEBI:456216"/>
    </reaction>
</comment>
<comment type="function">
    <text evidence="12">Catalyzes the formation of N(4)-acetylcytidine (ac(4)C) at the wobble position of tRNA(Met), by using acetyl-CoA as an acetyl donor and ATP (or GTP).</text>
</comment>
<evidence type="ECO:0000256" key="8">
    <source>
        <dbReference type="ARBA" id="ARBA00023315"/>
    </source>
</evidence>
<dbReference type="InterPro" id="IPR024914">
    <property type="entry name" value="tRNA_acetyltr_TmcA"/>
</dbReference>
<reference evidence="14 15" key="1">
    <citation type="submission" date="2017-03" db="EMBL/GenBank/DDBJ databases">
        <title>Sulfur activation and transportation mechanism of thermophilic Archaea Acidianus manzaensis YN-25.</title>
        <authorList>
            <person name="Ma Y."/>
            <person name="Yang Y."/>
            <person name="Xia J."/>
        </authorList>
    </citation>
    <scope>NUCLEOTIDE SEQUENCE [LARGE SCALE GENOMIC DNA]</scope>
    <source>
        <strain evidence="14 15">YN-25</strain>
    </source>
</reference>
<dbReference type="InterPro" id="IPR007807">
    <property type="entry name" value="TcmA/NAT10_helicase"/>
</dbReference>
<gene>
    <name evidence="12" type="primary">tmcA</name>
    <name evidence="14" type="ORF">B6F84_06360</name>
</gene>
<dbReference type="Pfam" id="PF08351">
    <property type="entry name" value="TmcA_N"/>
    <property type="match status" value="1"/>
</dbReference>
<keyword evidence="4 12" id="KW-0819">tRNA processing</keyword>
<keyword evidence="3 12" id="KW-0808">Transferase</keyword>
<dbReference type="OrthoDB" id="312894at2157"/>
<evidence type="ECO:0000256" key="4">
    <source>
        <dbReference type="ARBA" id="ARBA00022694"/>
    </source>
</evidence>
<dbReference type="InterPro" id="IPR032672">
    <property type="entry name" value="TmcA/NAT10/Kre33"/>
</dbReference>
<dbReference type="SUPFAM" id="SSF55729">
    <property type="entry name" value="Acyl-CoA N-acyltransferases (Nat)"/>
    <property type="match status" value="1"/>
</dbReference>
<dbReference type="InterPro" id="IPR016181">
    <property type="entry name" value="Acyl_CoA_acyltransferase"/>
</dbReference>
<sequence length="736" mass="84540">MKFDYLIEYFRQAKDYNFRHLAIIQGENYLDNTISLIKAFLNVNSNPKTAYAFHPWLSESKQRFNKIKESLNLSNVTDIDYSSSERYLGESFDLTILDSVDDFRPNYISRLVDLTKGGGLIVLYTNSLYSNKLYKKSLTRNNIVKNLFEERFFRKIKEHRGIISIDDNNIYFKPYSPSEISKQRKNPYDGKIPRALYQISASNDQIKLIHEADFILEKGKRVFIVTASRGRGKSAGVGLALAYLIKKMKNNPTNIILTSPSYYSATSIIDFLLLGLKRLNIKYKTKISKEGKIMKISAEEVNIRWTAPDLAKDADGDLIVVDEASALGLELLSYINNKWEKIILISTIHGYEGSGKAFLKYINSLKDSQIVKLEYPIRYAKGDPVEKFIYDVFLLDAEPEKFDNENKFMEISQEDIFNSDKLLRQIYGILVTAHYRNSPDDLMFLGDMAFQKIFTLNYNAIAEIIEEGTLDNESISKILYGNENEGNLIPHRIIKYMRIRNFGFLKGWRIMRIAVIPELQGKGLGSNLLSEIEKIAKEEKLDWIGSSFVADLNVLNFWLKNKYIPVYLSSIKNEGLGGYSIIVMKALSENAEKYISVLSPLLKDKILLSSHQVYFNVNPEILVKIILSINSKKVIELNDICISRIQAYLDGYIAYNSASDAIHKLALKYFYENNNKIDIKQLSVLFGRTFQGKSWSHISYMLSIRQSEAETMLRNAVKEILKNINITENNNYVDIS</sequence>
<dbReference type="Proteomes" id="UP000193404">
    <property type="component" value="Chromosome"/>
</dbReference>
<comment type="subcellular location">
    <subcellularLocation>
        <location evidence="12">Cytoplasm</location>
    </subcellularLocation>
</comment>
<name>A0A1W6JZL4_9CREN</name>
<dbReference type="InterPro" id="IPR013562">
    <property type="entry name" value="TmcA/NAT10_N"/>
</dbReference>
<evidence type="ECO:0000259" key="13">
    <source>
        <dbReference type="PROSITE" id="PS51186"/>
    </source>
</evidence>
<organism evidence="14 15">
    <name type="scientific">Acidianus manzaensis</name>
    <dbReference type="NCBI Taxonomy" id="282676"/>
    <lineage>
        <taxon>Archaea</taxon>
        <taxon>Thermoproteota</taxon>
        <taxon>Thermoprotei</taxon>
        <taxon>Sulfolobales</taxon>
        <taxon>Sulfolobaceae</taxon>
        <taxon>Acidianus</taxon>
    </lineage>
</organism>
<dbReference type="GO" id="GO:0005737">
    <property type="term" value="C:cytoplasm"/>
    <property type="evidence" value="ECO:0007669"/>
    <property type="project" value="UniProtKB-SubCell"/>
</dbReference>
<feature type="domain" description="N-acetyltransferase" evidence="13">
    <location>
        <begin position="448"/>
        <end position="608"/>
    </location>
</feature>
<comment type="catalytic activity">
    <reaction evidence="11">
        <text>a cytidine in mRNA + acetyl-CoA + ATP + H2O = an N(4)-acetylcytidine in mRNA + ADP + phosphate + CoA + H(+)</text>
        <dbReference type="Rhea" id="RHEA:58480"/>
        <dbReference type="Rhea" id="RHEA-COMP:15145"/>
        <dbReference type="Rhea" id="RHEA-COMP:15146"/>
        <dbReference type="ChEBI" id="CHEBI:15377"/>
        <dbReference type="ChEBI" id="CHEBI:15378"/>
        <dbReference type="ChEBI" id="CHEBI:30616"/>
        <dbReference type="ChEBI" id="CHEBI:43474"/>
        <dbReference type="ChEBI" id="CHEBI:57287"/>
        <dbReference type="ChEBI" id="CHEBI:57288"/>
        <dbReference type="ChEBI" id="CHEBI:74900"/>
        <dbReference type="ChEBI" id="CHEBI:82748"/>
        <dbReference type="ChEBI" id="CHEBI:456216"/>
    </reaction>
</comment>
<evidence type="ECO:0000256" key="7">
    <source>
        <dbReference type="ARBA" id="ARBA00022884"/>
    </source>
</evidence>
<dbReference type="InterPro" id="IPR027417">
    <property type="entry name" value="P-loop_NTPase"/>
</dbReference>
<feature type="binding site" evidence="12">
    <location>
        <begin position="513"/>
        <end position="515"/>
    </location>
    <ligand>
        <name>acetyl-CoA</name>
        <dbReference type="ChEBI" id="CHEBI:57288"/>
    </ligand>
</feature>
<dbReference type="RefSeq" id="WP_148691472.1">
    <property type="nucleotide sequence ID" value="NZ_CP020477.1"/>
</dbReference>
<dbReference type="GO" id="GO:0051391">
    <property type="term" value="P:tRNA acetylation"/>
    <property type="evidence" value="ECO:0007669"/>
    <property type="project" value="UniProtKB-UniRule"/>
</dbReference>
<comment type="catalytic activity">
    <reaction evidence="10">
        <text>a cytidine in RNA + acetyl-CoA + ATP + H2O = an N(4)-acetylcytidine in RNA + ADP + phosphate + CoA + H(+)</text>
        <dbReference type="Rhea" id="RHEA:82211"/>
        <dbReference type="Rhea" id="RHEA-COMP:15704"/>
        <dbReference type="Rhea" id="RHEA-COMP:19834"/>
        <dbReference type="ChEBI" id="CHEBI:15377"/>
        <dbReference type="ChEBI" id="CHEBI:15378"/>
        <dbReference type="ChEBI" id="CHEBI:30616"/>
        <dbReference type="ChEBI" id="CHEBI:43474"/>
        <dbReference type="ChEBI" id="CHEBI:57287"/>
        <dbReference type="ChEBI" id="CHEBI:57288"/>
        <dbReference type="ChEBI" id="CHEBI:74900"/>
        <dbReference type="ChEBI" id="CHEBI:82748"/>
        <dbReference type="ChEBI" id="CHEBI:456216"/>
    </reaction>
</comment>
<evidence type="ECO:0000256" key="5">
    <source>
        <dbReference type="ARBA" id="ARBA00022741"/>
    </source>
</evidence>
<dbReference type="STRING" id="282676.B6F84_06360"/>
<dbReference type="Pfam" id="PF13718">
    <property type="entry name" value="GNAT_acetyltr_2"/>
    <property type="match status" value="2"/>
</dbReference>
<dbReference type="SUPFAM" id="SSF52540">
    <property type="entry name" value="P-loop containing nucleoside triphosphate hydrolases"/>
    <property type="match status" value="1"/>
</dbReference>
<keyword evidence="1 12" id="KW-0963">Cytoplasm</keyword>
<keyword evidence="7 12" id="KW-0694">RNA-binding</keyword>
<dbReference type="Gene3D" id="3.40.50.11040">
    <property type="match status" value="1"/>
</dbReference>
<evidence type="ECO:0000313" key="14">
    <source>
        <dbReference type="EMBL" id="ARM75698.1"/>
    </source>
</evidence>
<evidence type="ECO:0000256" key="3">
    <source>
        <dbReference type="ARBA" id="ARBA00022679"/>
    </source>
</evidence>
<evidence type="ECO:0000256" key="1">
    <source>
        <dbReference type="ARBA" id="ARBA00022490"/>
    </source>
</evidence>
<accession>A0A1W6JZL4</accession>
<evidence type="ECO:0000256" key="11">
    <source>
        <dbReference type="ARBA" id="ARBA00049914"/>
    </source>
</evidence>
<evidence type="ECO:0000256" key="6">
    <source>
        <dbReference type="ARBA" id="ARBA00022840"/>
    </source>
</evidence>
<dbReference type="GO" id="GO:1904812">
    <property type="term" value="P:rRNA acetylation involved in maturation of SSU-rRNA"/>
    <property type="evidence" value="ECO:0007669"/>
    <property type="project" value="TreeGrafter"/>
</dbReference>
<comment type="caution">
    <text evidence="12">Lacks conserved residue(s) required for the propagation of feature annotation.</text>
</comment>
<feature type="binding site" evidence="12">
    <location>
        <position position="205"/>
    </location>
    <ligand>
        <name>ATP</name>
        <dbReference type="ChEBI" id="CHEBI:30616"/>
    </ligand>
</feature>
<dbReference type="EC" id="2.3.1.193" evidence="12"/>
<dbReference type="KEGG" id="aman:B6F84_06360"/>
<evidence type="ECO:0000256" key="10">
    <source>
        <dbReference type="ARBA" id="ARBA00049889"/>
    </source>
</evidence>
<keyword evidence="8 12" id="KW-0012">Acyltransferase</keyword>
<dbReference type="AlphaFoldDB" id="A0A1W6JZL4"/>
<comment type="similarity">
    <text evidence="12">Belongs to the TmcA family.</text>
</comment>
<dbReference type="Pfam" id="PF05127">
    <property type="entry name" value="NAT10_TcmA_helicase"/>
    <property type="match status" value="1"/>
</dbReference>
<evidence type="ECO:0000256" key="2">
    <source>
        <dbReference type="ARBA" id="ARBA00022555"/>
    </source>
</evidence>
<evidence type="ECO:0000256" key="12">
    <source>
        <dbReference type="HAMAP-Rule" id="MF_01886"/>
    </source>
</evidence>
<keyword evidence="15" id="KW-1185">Reference proteome</keyword>
<evidence type="ECO:0000313" key="15">
    <source>
        <dbReference type="Proteomes" id="UP000193404"/>
    </source>
</evidence>
<keyword evidence="5 12" id="KW-0547">Nucleotide-binding</keyword>
<dbReference type="PANTHER" id="PTHR10925">
    <property type="entry name" value="N-ACETYLTRANSFERASE 10"/>
    <property type="match status" value="1"/>
</dbReference>
<evidence type="ECO:0000256" key="9">
    <source>
        <dbReference type="ARBA" id="ARBA00049883"/>
    </source>
</evidence>